<dbReference type="STRING" id="1231339.Abci_094_001"/>
<dbReference type="EMBL" id="BAMV01000084">
    <property type="protein sequence ID" value="GAN61734.1"/>
    <property type="molecule type" value="Genomic_DNA"/>
</dbReference>
<sequence>MKKQWPKVLRALRADLTQYTVYHRTNTVPLMRKLPPEEIEILSIDIEALHESVEQLTGIYGQLGRLAELPQVLERLRVNIDDPRWQRKLTYHQAIVAHLCNDAAGARRELAKLGPITAQEADLDALHLHIDINGDTIPLVDKLRLYDRVLELTTSRRDRIQYAAAKGVELTLAGDTAGATAICDEALNAAQESEKERPFGPDTQLWFCKLLEVAGISKRDQAHFVDAAKRLQALIALTDYWTPAGLGHANRCLGDVLRLAGQWEEGAAAYSAGYKIDGNPACRIFEASCLLMQHRANDALAIIESVDFETLEAPERADYAIAYAAIAIALRDGGRLDAAAAKLKAVSPIRQYFVHENVRYQLAIERARVAIAAGTSVPKSSRLLDWISSMSRWFMVQPNIAGLGINLNNIVDDAIAARRQKRSIDEKSNE</sequence>
<dbReference type="Gene3D" id="1.25.40.10">
    <property type="entry name" value="Tetratricopeptide repeat domain"/>
    <property type="match status" value="1"/>
</dbReference>
<protein>
    <recommendedName>
        <fullName evidence="5">Tetratricopeptide repeat family protein</fullName>
    </recommendedName>
</protein>
<comment type="caution">
    <text evidence="1">The sequence shown here is derived from an EMBL/GenBank/DDBJ whole genome shotgun (WGS) entry which is preliminary data.</text>
</comment>
<evidence type="ECO:0000313" key="4">
    <source>
        <dbReference type="Proteomes" id="UP000321891"/>
    </source>
</evidence>
<gene>
    <name evidence="1" type="ORF">Abci_094_001</name>
    <name evidence="2" type="ORF">ACI01nite_25940</name>
</gene>
<evidence type="ECO:0000313" key="3">
    <source>
        <dbReference type="Proteomes" id="UP000032671"/>
    </source>
</evidence>
<name>A0A0D6N6Z2_9PROT</name>
<organism evidence="1 3">
    <name type="scientific">Acetobacter cibinongensis</name>
    <dbReference type="NCBI Taxonomy" id="146475"/>
    <lineage>
        <taxon>Bacteria</taxon>
        <taxon>Pseudomonadati</taxon>
        <taxon>Pseudomonadota</taxon>
        <taxon>Alphaproteobacteria</taxon>
        <taxon>Acetobacterales</taxon>
        <taxon>Acetobacteraceae</taxon>
        <taxon>Acetobacter</taxon>
    </lineage>
</organism>
<dbReference type="AlphaFoldDB" id="A0A0D6N6Z2"/>
<accession>A0A0D6N6Z2</accession>
<dbReference type="Proteomes" id="UP000032671">
    <property type="component" value="Unassembled WGS sequence"/>
</dbReference>
<dbReference type="Proteomes" id="UP000321891">
    <property type="component" value="Unassembled WGS sequence"/>
</dbReference>
<evidence type="ECO:0000313" key="2">
    <source>
        <dbReference type="EMBL" id="GEL59992.1"/>
    </source>
</evidence>
<reference evidence="2 4" key="2">
    <citation type="submission" date="2019-07" db="EMBL/GenBank/DDBJ databases">
        <title>Whole genome shotgun sequence of Acetobacter cibinongensis NBRC 16605.</title>
        <authorList>
            <person name="Hosoyama A."/>
            <person name="Uohara A."/>
            <person name="Ohji S."/>
            <person name="Ichikawa N."/>
        </authorList>
    </citation>
    <scope>NUCLEOTIDE SEQUENCE [LARGE SCALE GENOMIC DNA]</scope>
    <source>
        <strain evidence="2 4">NBRC 16605</strain>
    </source>
</reference>
<dbReference type="EMBL" id="BJVU01000018">
    <property type="protein sequence ID" value="GEL59992.1"/>
    <property type="molecule type" value="Genomic_DNA"/>
</dbReference>
<evidence type="ECO:0008006" key="5">
    <source>
        <dbReference type="Google" id="ProtNLM"/>
    </source>
</evidence>
<keyword evidence="4" id="KW-1185">Reference proteome</keyword>
<accession>A0A6N3SSB8</accession>
<reference evidence="1 3" key="1">
    <citation type="submission" date="2012-11" db="EMBL/GenBank/DDBJ databases">
        <title>Whole genome sequence of Acetobacter cibinongensis 4H-1.</title>
        <authorList>
            <person name="Azuma Y."/>
            <person name="Higashiura N."/>
            <person name="Hirakawa H."/>
            <person name="Matsushita K."/>
        </authorList>
    </citation>
    <scope>NUCLEOTIDE SEQUENCE [LARGE SCALE GENOMIC DNA]</scope>
    <source>
        <strain evidence="1 3">4H-1</strain>
    </source>
</reference>
<evidence type="ECO:0000313" key="1">
    <source>
        <dbReference type="EMBL" id="GAN61734.1"/>
    </source>
</evidence>
<dbReference type="SUPFAM" id="SSF48452">
    <property type="entry name" value="TPR-like"/>
    <property type="match status" value="1"/>
</dbReference>
<dbReference type="InterPro" id="IPR011990">
    <property type="entry name" value="TPR-like_helical_dom_sf"/>
</dbReference>
<proteinExistence type="predicted"/>